<dbReference type="EMBL" id="CP157947">
    <property type="protein sequence ID" value="XBS71158.1"/>
    <property type="molecule type" value="Genomic_DNA"/>
</dbReference>
<evidence type="ECO:0000313" key="3">
    <source>
        <dbReference type="EMBL" id="XBS71158.1"/>
    </source>
</evidence>
<gene>
    <name evidence="3" type="ORF">ABK905_09415</name>
</gene>
<protein>
    <submittedName>
        <fullName evidence="3">Phage tail length tape measure family protein</fullName>
    </submittedName>
</protein>
<organism evidence="3">
    <name type="scientific">Acerihabitans sp. KWT182</name>
    <dbReference type="NCBI Taxonomy" id="3157919"/>
    <lineage>
        <taxon>Bacteria</taxon>
        <taxon>Pseudomonadati</taxon>
        <taxon>Pseudomonadota</taxon>
        <taxon>Gammaproteobacteria</taxon>
        <taxon>Enterobacterales</taxon>
        <taxon>Pectobacteriaceae</taxon>
        <taxon>Acerihabitans</taxon>
    </lineage>
</organism>
<feature type="region of interest" description="Disordered" evidence="1">
    <location>
        <begin position="475"/>
        <end position="500"/>
    </location>
</feature>
<name>A0AAU7QE20_9GAMM</name>
<feature type="domain" description="Bacteriophage tail tape measure N-terminal" evidence="2">
    <location>
        <begin position="222"/>
        <end position="362"/>
    </location>
</feature>
<reference evidence="3" key="1">
    <citation type="submission" date="2024-06" db="EMBL/GenBank/DDBJ databases">
        <authorList>
            <person name="Coelho C."/>
            <person name="Bento M."/>
            <person name="Garcia E."/>
            <person name="Camelo A."/>
            <person name="Brandao I."/>
            <person name="Espirito Santo C."/>
            <person name="Trovao J."/>
            <person name="Verissimo A."/>
            <person name="Costa J."/>
            <person name="Tiago I."/>
        </authorList>
    </citation>
    <scope>NUCLEOTIDE SEQUENCE</scope>
    <source>
        <strain evidence="3">KWT182</strain>
    </source>
</reference>
<evidence type="ECO:0000256" key="1">
    <source>
        <dbReference type="SAM" id="MobiDB-lite"/>
    </source>
</evidence>
<dbReference type="Pfam" id="PF06791">
    <property type="entry name" value="TMP_2"/>
    <property type="match status" value="1"/>
</dbReference>
<accession>A0AAU7QE20</accession>
<dbReference type="AlphaFoldDB" id="A0AAU7QE20"/>
<dbReference type="InterPro" id="IPR009628">
    <property type="entry name" value="Phage_tape_measure_N"/>
</dbReference>
<sequence>MTKIGTQVRATGTQFDGLQSHVAKTSTGLEQFRSVINGLAGGSNMAASTIANAMVPSLDRLFGSLNNATSGWKAQQAAAQEAANGLVDAANDAIATAQAARTQSLAQAAIAEKTLATAAAQREQAFALDEYYAKQALVNKEYGITVAYDEEHEQNARTIAEANLAEAAAQTKLAAATEAVAAADAAEIEGKAKLAAAQEAVDLANQKVTLSSKAASAAGGAFNGLLGLVGGAPGLAIMAVVTSLTALYSWYDKTSDETKKFNAAIMENYGSMGLTASQLQSLVAQLGNTDGAIKSVTGAAKAGFTGDMLDQVSSLGAQLNELGGDSDELVKQLTSLRGDPLKALQELTNAGVVLNANQIEQIASLQRQGDISGATALAEQYAMDVISQKLKSQQTDLQNNAGWWDKLKDSVAGAMAAIGQADIDNARLMGAMTGTDIDQPAQNAQALADQQKQQAAARQKAAADEQNAALARLKTETDINTAIKAGADPQKRGRHPDGGN</sequence>
<evidence type="ECO:0000259" key="2">
    <source>
        <dbReference type="Pfam" id="PF06791"/>
    </source>
</evidence>
<feature type="compositionally biased region" description="Basic and acidic residues" evidence="1">
    <location>
        <begin position="489"/>
        <end position="500"/>
    </location>
</feature>
<proteinExistence type="predicted"/>